<dbReference type="OrthoDB" id="6365676at2759"/>
<dbReference type="InterPro" id="IPR013087">
    <property type="entry name" value="Znf_C2H2_type"/>
</dbReference>
<evidence type="ECO:0000313" key="7">
    <source>
        <dbReference type="EMBL" id="KII71761.1"/>
    </source>
</evidence>
<accession>A0A0C2MWQ1</accession>
<dbReference type="SMART" id="SM00355">
    <property type="entry name" value="ZnF_C2H2"/>
    <property type="match status" value="3"/>
</dbReference>
<keyword evidence="2" id="KW-0677">Repeat</keyword>
<evidence type="ECO:0000259" key="6">
    <source>
        <dbReference type="PROSITE" id="PS50157"/>
    </source>
</evidence>
<evidence type="ECO:0000256" key="2">
    <source>
        <dbReference type="ARBA" id="ARBA00022737"/>
    </source>
</evidence>
<dbReference type="InterPro" id="IPR050329">
    <property type="entry name" value="GLI_C2H2-zinc-finger"/>
</dbReference>
<dbReference type="InterPro" id="IPR036236">
    <property type="entry name" value="Znf_C2H2_sf"/>
</dbReference>
<dbReference type="Proteomes" id="UP000031668">
    <property type="component" value="Unassembled WGS sequence"/>
</dbReference>
<dbReference type="GO" id="GO:0000978">
    <property type="term" value="F:RNA polymerase II cis-regulatory region sequence-specific DNA binding"/>
    <property type="evidence" value="ECO:0007669"/>
    <property type="project" value="TreeGrafter"/>
</dbReference>
<reference evidence="7 8" key="1">
    <citation type="journal article" date="2014" name="Genome Biol. Evol.">
        <title>The genome of the myxosporean Thelohanellus kitauei shows adaptations to nutrient acquisition within its fish host.</title>
        <authorList>
            <person name="Yang Y."/>
            <person name="Xiong J."/>
            <person name="Zhou Z."/>
            <person name="Huo F."/>
            <person name="Miao W."/>
            <person name="Ran C."/>
            <person name="Liu Y."/>
            <person name="Zhang J."/>
            <person name="Feng J."/>
            <person name="Wang M."/>
            <person name="Wang M."/>
            <person name="Wang L."/>
            <person name="Yao B."/>
        </authorList>
    </citation>
    <scope>NUCLEOTIDE SEQUENCE [LARGE SCALE GENOMIC DNA]</scope>
    <source>
        <strain evidence="7">Wuqing</strain>
    </source>
</reference>
<evidence type="ECO:0000256" key="3">
    <source>
        <dbReference type="ARBA" id="ARBA00022771"/>
    </source>
</evidence>
<dbReference type="EMBL" id="JWZT01001625">
    <property type="protein sequence ID" value="KII71761.1"/>
    <property type="molecule type" value="Genomic_DNA"/>
</dbReference>
<comment type="caution">
    <text evidence="7">The sequence shown here is derived from an EMBL/GenBank/DDBJ whole genome shotgun (WGS) entry which is preliminary data.</text>
</comment>
<keyword evidence="8" id="KW-1185">Reference proteome</keyword>
<feature type="domain" description="C2H2-type" evidence="6">
    <location>
        <begin position="102"/>
        <end position="131"/>
    </location>
</feature>
<keyword evidence="4" id="KW-0862">Zinc</keyword>
<evidence type="ECO:0000313" key="8">
    <source>
        <dbReference type="Proteomes" id="UP000031668"/>
    </source>
</evidence>
<name>A0A0C2MWQ1_THEKT</name>
<keyword evidence="1" id="KW-0479">Metal-binding</keyword>
<dbReference type="GO" id="GO:0005634">
    <property type="term" value="C:nucleus"/>
    <property type="evidence" value="ECO:0007669"/>
    <property type="project" value="UniProtKB-ARBA"/>
</dbReference>
<dbReference type="PANTHER" id="PTHR19818">
    <property type="entry name" value="ZINC FINGER PROTEIN ZIC AND GLI"/>
    <property type="match status" value="1"/>
</dbReference>
<dbReference type="GO" id="GO:0008270">
    <property type="term" value="F:zinc ion binding"/>
    <property type="evidence" value="ECO:0007669"/>
    <property type="project" value="UniProtKB-KW"/>
</dbReference>
<dbReference type="PROSITE" id="PS50157">
    <property type="entry name" value="ZINC_FINGER_C2H2_2"/>
    <property type="match status" value="1"/>
</dbReference>
<protein>
    <submittedName>
        <fullName evidence="7">Transcription factor Sp4</fullName>
    </submittedName>
</protein>
<organism evidence="7 8">
    <name type="scientific">Thelohanellus kitauei</name>
    <name type="common">Myxosporean</name>
    <dbReference type="NCBI Taxonomy" id="669202"/>
    <lineage>
        <taxon>Eukaryota</taxon>
        <taxon>Metazoa</taxon>
        <taxon>Cnidaria</taxon>
        <taxon>Myxozoa</taxon>
        <taxon>Myxosporea</taxon>
        <taxon>Bivalvulida</taxon>
        <taxon>Platysporina</taxon>
        <taxon>Myxobolidae</taxon>
        <taxon>Thelohanellus</taxon>
    </lineage>
</organism>
<dbReference type="Gene3D" id="3.30.160.60">
    <property type="entry name" value="Classic Zinc Finger"/>
    <property type="match status" value="1"/>
</dbReference>
<evidence type="ECO:0000256" key="5">
    <source>
        <dbReference type="PROSITE-ProRule" id="PRU00042"/>
    </source>
</evidence>
<keyword evidence="3 5" id="KW-0863">Zinc-finger</keyword>
<dbReference type="GO" id="GO:0000981">
    <property type="term" value="F:DNA-binding transcription factor activity, RNA polymerase II-specific"/>
    <property type="evidence" value="ECO:0007669"/>
    <property type="project" value="TreeGrafter"/>
</dbReference>
<gene>
    <name evidence="7" type="ORF">RF11_15770</name>
</gene>
<evidence type="ECO:0000256" key="1">
    <source>
        <dbReference type="ARBA" id="ARBA00022723"/>
    </source>
</evidence>
<sequence length="163" mass="19778">MISENNKYHIGLFRKNVACEFRYNANDFTYDRSYRYIQEAVKYDEQLFRDTTLIKIPKLTIRFDETGELKHYKCIVDGCPKMVVRKFPLQEHYLRHCRIQPFKCNVENCDRRFTSKKQVCSHYFAHTFPRRLRCPFCDFVDMNVYNMETHVVIHTNRIENRAG</sequence>
<dbReference type="PROSITE" id="PS00028">
    <property type="entry name" value="ZINC_FINGER_C2H2_1"/>
    <property type="match status" value="2"/>
</dbReference>
<dbReference type="AlphaFoldDB" id="A0A0C2MWQ1"/>
<dbReference type="GO" id="GO:0045944">
    <property type="term" value="P:positive regulation of transcription by RNA polymerase II"/>
    <property type="evidence" value="ECO:0007669"/>
    <property type="project" value="UniProtKB-ARBA"/>
</dbReference>
<evidence type="ECO:0000256" key="4">
    <source>
        <dbReference type="ARBA" id="ARBA00022833"/>
    </source>
</evidence>
<dbReference type="PANTHER" id="PTHR19818:SF139">
    <property type="entry name" value="PAIR-RULE PROTEIN ODD-PAIRED"/>
    <property type="match status" value="1"/>
</dbReference>
<proteinExistence type="predicted"/>
<dbReference type="SUPFAM" id="SSF57667">
    <property type="entry name" value="beta-beta-alpha zinc fingers"/>
    <property type="match status" value="1"/>
</dbReference>